<dbReference type="InterPro" id="IPR025110">
    <property type="entry name" value="AMP-bd_C"/>
</dbReference>
<sequence>MNDPSLIHGAVARQAAATPDAIAVVTRHERVSYAELDAAADACAAELQYLGAGPGDLLPVLLPRSAQLVAVLLGVLKSGAGYATLDHRWPPERIRSVLETLKPPLFITRETVPGDLVPSWAPPAEGPRWTARRCPRPAPPELTGDAPAAVFFTSGTSGTPKAVVSPHRATTRLAPDATAWTGPGRTMVQAAPVSWDAFSLETWGPLITGGRCAMADGDFLLPAELRRLISARGADAVFLTTSLFNLLVDEDLDCFRGLRTVLTGGERMSLPHVRRCLTAHPRLALTNCYGPVESCVFVSTQPVGAAECATPGGVPLGTAVSATGVHILSGDRPVAPGTVGEICVSGQGLALEYLGDPRLTAEKFPTVRVGGADTRVYRTGDRGLLDQNGVLHFRGRGDRQVKIAGHRVEPQEIETVCRRIPGVRECAVAALPDENGGGARLALFYTVEPVEPVEPAGAPGAPGRRDLTPAALRRALTEVLPHYLVPHFLSRQPAFPLTPNGKVDQAALSALLTTPPVPANRSL</sequence>
<protein>
    <submittedName>
        <fullName evidence="3">AMP-binding protein</fullName>
    </submittedName>
</protein>
<dbReference type="PANTHER" id="PTHR45527">
    <property type="entry name" value="NONRIBOSOMAL PEPTIDE SYNTHETASE"/>
    <property type="match status" value="1"/>
</dbReference>
<feature type="domain" description="AMP-dependent synthetase/ligase" evidence="1">
    <location>
        <begin position="12"/>
        <end position="354"/>
    </location>
</feature>
<dbReference type="PANTHER" id="PTHR45527:SF1">
    <property type="entry name" value="FATTY ACID SYNTHASE"/>
    <property type="match status" value="1"/>
</dbReference>
<proteinExistence type="predicted"/>
<reference evidence="3 4" key="1">
    <citation type="submission" date="2019-06" db="EMBL/GenBank/DDBJ databases">
        <title>Comparative genomics and metabolomics analyses of clavulanic acid producing Streptomyces species provides insight into specialized metabolism and evolution of beta-lactam biosynthetic gene clusters.</title>
        <authorList>
            <person name="Moore M.A."/>
            <person name="Cruz-Morales P."/>
            <person name="Barona Gomez F."/>
            <person name="Kapil T."/>
        </authorList>
    </citation>
    <scope>NUCLEOTIDE SEQUENCE [LARGE SCALE GENOMIC DNA]</scope>
    <source>
        <strain evidence="3 4">T-272</strain>
    </source>
</reference>
<dbReference type="Pfam" id="PF00501">
    <property type="entry name" value="AMP-binding"/>
    <property type="match status" value="1"/>
</dbReference>
<dbReference type="InterPro" id="IPR000873">
    <property type="entry name" value="AMP-dep_synth/lig_dom"/>
</dbReference>
<name>A0ABW9NUZ9_9ACTN</name>
<dbReference type="InterPro" id="IPR020845">
    <property type="entry name" value="AMP-binding_CS"/>
</dbReference>
<evidence type="ECO:0000259" key="2">
    <source>
        <dbReference type="Pfam" id="PF13193"/>
    </source>
</evidence>
<organism evidence="3 4">
    <name type="scientific">Streptomyces katsurahamanus</name>
    <dbReference type="NCBI Taxonomy" id="2577098"/>
    <lineage>
        <taxon>Bacteria</taxon>
        <taxon>Bacillati</taxon>
        <taxon>Actinomycetota</taxon>
        <taxon>Actinomycetes</taxon>
        <taxon>Kitasatosporales</taxon>
        <taxon>Streptomycetaceae</taxon>
        <taxon>Streptomyces</taxon>
    </lineage>
</organism>
<dbReference type="Proteomes" id="UP000460558">
    <property type="component" value="Unassembled WGS sequence"/>
</dbReference>
<dbReference type="EMBL" id="VDEQ01000161">
    <property type="protein sequence ID" value="MQS37078.1"/>
    <property type="molecule type" value="Genomic_DNA"/>
</dbReference>
<gene>
    <name evidence="3" type="ORF">FFZ77_16050</name>
</gene>
<dbReference type="RefSeq" id="WP_153483954.1">
    <property type="nucleotide sequence ID" value="NZ_VDEQ01000161.1"/>
</dbReference>
<comment type="caution">
    <text evidence="3">The sequence shown here is derived from an EMBL/GenBank/DDBJ whole genome shotgun (WGS) entry which is preliminary data.</text>
</comment>
<evidence type="ECO:0000313" key="3">
    <source>
        <dbReference type="EMBL" id="MQS37078.1"/>
    </source>
</evidence>
<dbReference type="Gene3D" id="3.30.300.30">
    <property type="match status" value="1"/>
</dbReference>
<evidence type="ECO:0000259" key="1">
    <source>
        <dbReference type="Pfam" id="PF00501"/>
    </source>
</evidence>
<dbReference type="InterPro" id="IPR042099">
    <property type="entry name" value="ANL_N_sf"/>
</dbReference>
<dbReference type="Gene3D" id="3.40.50.12780">
    <property type="entry name" value="N-terminal domain of ligase-like"/>
    <property type="match status" value="1"/>
</dbReference>
<dbReference type="Pfam" id="PF13193">
    <property type="entry name" value="AMP-binding_C"/>
    <property type="match status" value="1"/>
</dbReference>
<dbReference type="PROSITE" id="PS00455">
    <property type="entry name" value="AMP_BINDING"/>
    <property type="match status" value="1"/>
</dbReference>
<evidence type="ECO:0000313" key="4">
    <source>
        <dbReference type="Proteomes" id="UP000460558"/>
    </source>
</evidence>
<accession>A0ABW9NUZ9</accession>
<keyword evidence="4" id="KW-1185">Reference proteome</keyword>
<dbReference type="InterPro" id="IPR045851">
    <property type="entry name" value="AMP-bd_C_sf"/>
</dbReference>
<dbReference type="SUPFAM" id="SSF56801">
    <property type="entry name" value="Acetyl-CoA synthetase-like"/>
    <property type="match status" value="1"/>
</dbReference>
<feature type="domain" description="AMP-binding enzyme C-terminal" evidence="2">
    <location>
        <begin position="412"/>
        <end position="502"/>
    </location>
</feature>